<keyword evidence="2" id="KW-1185">Reference proteome</keyword>
<protein>
    <submittedName>
        <fullName evidence="1">Uncharacterized protein</fullName>
    </submittedName>
</protein>
<gene>
    <name evidence="1" type="ORF">BN980_GECA15s00703g</name>
</gene>
<evidence type="ECO:0000313" key="1">
    <source>
        <dbReference type="EMBL" id="CDO56403.1"/>
    </source>
</evidence>
<name>A0A0J9XGF1_GEOCN</name>
<reference evidence="1" key="1">
    <citation type="submission" date="2014-03" db="EMBL/GenBank/DDBJ databases">
        <authorList>
            <person name="Casaregola S."/>
        </authorList>
    </citation>
    <scope>NUCLEOTIDE SEQUENCE [LARGE SCALE GENOMIC DNA]</scope>
    <source>
        <strain evidence="1">CLIB 918</strain>
    </source>
</reference>
<evidence type="ECO:0000313" key="2">
    <source>
        <dbReference type="Proteomes" id="UP000242525"/>
    </source>
</evidence>
<dbReference type="Proteomes" id="UP000242525">
    <property type="component" value="Unassembled WGS sequence"/>
</dbReference>
<dbReference type="EMBL" id="CCBN010000015">
    <property type="protein sequence ID" value="CDO56403.1"/>
    <property type="molecule type" value="Genomic_DNA"/>
</dbReference>
<comment type="caution">
    <text evidence="1">The sequence shown here is derived from an EMBL/GenBank/DDBJ whole genome shotgun (WGS) entry which is preliminary data.</text>
</comment>
<dbReference type="AlphaFoldDB" id="A0A0J9XGF1"/>
<proteinExistence type="predicted"/>
<sequence length="245" mass="27729">MSTVTFFLGYSNRPIHQTCLGSSKSKPKVSVVKIESDMSDDCYTTDEDDEDVLLCSDRYADVDADEQNYYYYHNDSPRTGELATSIPRSKISIDSTSISTCSSMTLSPTFSSECASLTDTIGSLTTISSTATAKHSDTPLIDGATLARHDQILSHLNLELHDTVTEMFKPGVDTERFGLLEIEYESVEQLLHSVYPWLTKDTQEYAWHYGRLCRNRKKLIMLRDALCSYKNTPETYDSETQMCYY</sequence>
<accession>A0A0J9XGF1</accession>
<organism evidence="1 2">
    <name type="scientific">Geotrichum candidum</name>
    <name type="common">Oospora lactis</name>
    <name type="synonym">Dipodascus geotrichum</name>
    <dbReference type="NCBI Taxonomy" id="1173061"/>
    <lineage>
        <taxon>Eukaryota</taxon>
        <taxon>Fungi</taxon>
        <taxon>Dikarya</taxon>
        <taxon>Ascomycota</taxon>
        <taxon>Saccharomycotina</taxon>
        <taxon>Dipodascomycetes</taxon>
        <taxon>Dipodascales</taxon>
        <taxon>Dipodascaceae</taxon>
        <taxon>Geotrichum</taxon>
    </lineage>
</organism>